<gene>
    <name evidence="12" type="ORF">MGWOODY_Clf1486</name>
</gene>
<evidence type="ECO:0000313" key="12">
    <source>
        <dbReference type="EMBL" id="CUV02957.1"/>
    </source>
</evidence>
<keyword evidence="4" id="KW-1278">Translocase</keyword>
<evidence type="ECO:0000256" key="5">
    <source>
        <dbReference type="ARBA" id="ARBA00023004"/>
    </source>
</evidence>
<proteinExistence type="predicted"/>
<keyword evidence="5" id="KW-0408">Iron</keyword>
<evidence type="ECO:0000256" key="3">
    <source>
        <dbReference type="ARBA" id="ARBA00022737"/>
    </source>
</evidence>
<keyword evidence="9" id="KW-0472">Membrane</keyword>
<dbReference type="GO" id="GO:0016651">
    <property type="term" value="F:oxidoreductase activity, acting on NAD(P)H"/>
    <property type="evidence" value="ECO:0007669"/>
    <property type="project" value="InterPro"/>
</dbReference>
<keyword evidence="2" id="KW-0479">Metal-binding</keyword>
<dbReference type="PANTHER" id="PTHR10849">
    <property type="entry name" value="NADH DEHYDROGENASE UBIQUINONE IRON-SULFUR PROTEIN 8, MITOCHONDRIAL"/>
    <property type="match status" value="1"/>
</dbReference>
<evidence type="ECO:0000256" key="8">
    <source>
        <dbReference type="ARBA" id="ARBA00023075"/>
    </source>
</evidence>
<evidence type="ECO:0000256" key="2">
    <source>
        <dbReference type="ARBA" id="ARBA00022723"/>
    </source>
</evidence>
<evidence type="ECO:0000256" key="1">
    <source>
        <dbReference type="ARBA" id="ARBA00022719"/>
    </source>
</evidence>
<dbReference type="GO" id="GO:0016020">
    <property type="term" value="C:membrane"/>
    <property type="evidence" value="ECO:0007669"/>
    <property type="project" value="InterPro"/>
</dbReference>
<evidence type="ECO:0000256" key="7">
    <source>
        <dbReference type="ARBA" id="ARBA00023027"/>
    </source>
</evidence>
<keyword evidence="3" id="KW-0677">Repeat</keyword>
<dbReference type="GO" id="GO:0051539">
    <property type="term" value="F:4 iron, 4 sulfur cluster binding"/>
    <property type="evidence" value="ECO:0007669"/>
    <property type="project" value="InterPro"/>
</dbReference>
<evidence type="ECO:0000256" key="9">
    <source>
        <dbReference type="ARBA" id="ARBA00023136"/>
    </source>
</evidence>
<evidence type="ECO:0000256" key="10">
    <source>
        <dbReference type="SAM" id="MobiDB-lite"/>
    </source>
</evidence>
<dbReference type="EMBL" id="FAXA01000333">
    <property type="protein sequence ID" value="CUV02957.1"/>
    <property type="molecule type" value="Genomic_DNA"/>
</dbReference>
<feature type="domain" description="4Fe-4S ferredoxin-type" evidence="11">
    <location>
        <begin position="66"/>
        <end position="95"/>
    </location>
</feature>
<keyword evidence="12" id="KW-0560">Oxidoreductase</keyword>
<name>A0A170QAI8_9ZZZZ</name>
<dbReference type="PANTHER" id="PTHR10849:SF24">
    <property type="entry name" value="NADH-QUINONE OXIDOREDUCTASE SUBUNIT I 2"/>
    <property type="match status" value="1"/>
</dbReference>
<dbReference type="GO" id="GO:0046872">
    <property type="term" value="F:metal ion binding"/>
    <property type="evidence" value="ECO:0007669"/>
    <property type="project" value="UniProtKB-KW"/>
</dbReference>
<keyword evidence="6" id="KW-0411">Iron-sulfur</keyword>
<dbReference type="Pfam" id="PF12838">
    <property type="entry name" value="Fer4_7"/>
    <property type="match status" value="1"/>
</dbReference>
<dbReference type="GO" id="GO:0048038">
    <property type="term" value="F:quinone binding"/>
    <property type="evidence" value="ECO:0007669"/>
    <property type="project" value="UniProtKB-KW"/>
</dbReference>
<dbReference type="InterPro" id="IPR017896">
    <property type="entry name" value="4Fe4S_Fe-S-bd"/>
</dbReference>
<dbReference type="InterPro" id="IPR010226">
    <property type="entry name" value="NADH_quinone_OxRdtase_chainI"/>
</dbReference>
<dbReference type="EC" id="1.6.5.3" evidence="12"/>
<keyword evidence="1" id="KW-0874">Quinone</keyword>
<dbReference type="SUPFAM" id="SSF54862">
    <property type="entry name" value="4Fe-4S ferredoxins"/>
    <property type="match status" value="1"/>
</dbReference>
<organism evidence="12">
    <name type="scientific">hydrothermal vent metagenome</name>
    <dbReference type="NCBI Taxonomy" id="652676"/>
    <lineage>
        <taxon>unclassified sequences</taxon>
        <taxon>metagenomes</taxon>
        <taxon>ecological metagenomes</taxon>
    </lineage>
</organism>
<reference evidence="12" key="1">
    <citation type="submission" date="2015-10" db="EMBL/GenBank/DDBJ databases">
        <authorList>
            <person name="Gilbert D.G."/>
        </authorList>
    </citation>
    <scope>NUCLEOTIDE SEQUENCE</scope>
</reference>
<evidence type="ECO:0000256" key="6">
    <source>
        <dbReference type="ARBA" id="ARBA00023014"/>
    </source>
</evidence>
<dbReference type="Gene3D" id="3.30.70.3270">
    <property type="match status" value="1"/>
</dbReference>
<keyword evidence="8 12" id="KW-0830">Ubiquinone</keyword>
<dbReference type="PROSITE" id="PS51379">
    <property type="entry name" value="4FE4S_FER_2"/>
    <property type="match status" value="2"/>
</dbReference>
<feature type="compositionally biased region" description="Basic and acidic residues" evidence="10">
    <location>
        <begin position="173"/>
        <end position="186"/>
    </location>
</feature>
<evidence type="ECO:0000259" key="11">
    <source>
        <dbReference type="PROSITE" id="PS51379"/>
    </source>
</evidence>
<feature type="region of interest" description="Disordered" evidence="10">
    <location>
        <begin position="173"/>
        <end position="195"/>
    </location>
</feature>
<feature type="domain" description="4Fe-4S ferredoxin-type" evidence="11">
    <location>
        <begin position="112"/>
        <end position="141"/>
    </location>
</feature>
<keyword evidence="7" id="KW-0520">NAD</keyword>
<accession>A0A170QAI8</accession>
<sequence>MFNSLKGLAVTLVSTFNGLRAPVTRQYPDTGNLMGKRSEPTPVKDRFMGFPALTWDGDLGDGASVDDGAPNEPFCTSCMVCIRQCPTQCMSSVMKDNPLHGEGKSTRRKIVDTFEINLNRCILCGICVEVCNFDAIVMSHEHEMSTFTRNGDRVDLPALLEIGRKFQRETDWIPPTKRDKVEKGETQETAEAGSS</sequence>
<dbReference type="AlphaFoldDB" id="A0A170QAI8"/>
<protein>
    <submittedName>
        <fullName evidence="12">NADH-ubiquinone oxidoreductase chain I</fullName>
        <ecNumber evidence="12">1.6.5.3</ecNumber>
    </submittedName>
</protein>
<evidence type="ECO:0000256" key="4">
    <source>
        <dbReference type="ARBA" id="ARBA00022967"/>
    </source>
</evidence>